<organism evidence="3 4">
    <name type="scientific">Punica granatum</name>
    <name type="common">Pomegranate</name>
    <dbReference type="NCBI Taxonomy" id="22663"/>
    <lineage>
        <taxon>Eukaryota</taxon>
        <taxon>Viridiplantae</taxon>
        <taxon>Streptophyta</taxon>
        <taxon>Embryophyta</taxon>
        <taxon>Tracheophyta</taxon>
        <taxon>Spermatophyta</taxon>
        <taxon>Magnoliopsida</taxon>
        <taxon>eudicotyledons</taxon>
        <taxon>Gunneridae</taxon>
        <taxon>Pentapetalae</taxon>
        <taxon>rosids</taxon>
        <taxon>malvids</taxon>
        <taxon>Myrtales</taxon>
        <taxon>Lythraceae</taxon>
        <taxon>Punica</taxon>
    </lineage>
</organism>
<dbReference type="PANTHER" id="PTHR42648">
    <property type="entry name" value="TRANSPOSASE, PUTATIVE-RELATED"/>
    <property type="match status" value="1"/>
</dbReference>
<sequence>MVHQTSCADTPQQNGRVEKKHRHILNVARALMFQASIPIKFWESHEVHFYKPPNYDNLRVFEEERSQRFVFVGYLHRQKGWRLYNLKSWEFFVSRDVRFYEHVFPVSDAKEIEAPNLKGMSPLFLDPVGNPTSAAQGEYDKQRSRNLVGHVPGFSSAQLGALNADGLTSSPSPAQPRVAPVH</sequence>
<feature type="domain" description="Retroviral polymerase SH3-like" evidence="2">
    <location>
        <begin position="63"/>
        <end position="109"/>
    </location>
</feature>
<gene>
    <name evidence="3" type="ORF">CRG98_003609</name>
</gene>
<dbReference type="Proteomes" id="UP000233551">
    <property type="component" value="Unassembled WGS sequence"/>
</dbReference>
<evidence type="ECO:0000313" key="3">
    <source>
        <dbReference type="EMBL" id="PKI76059.1"/>
    </source>
</evidence>
<dbReference type="InterPro" id="IPR057670">
    <property type="entry name" value="SH3_retrovirus"/>
</dbReference>
<dbReference type="STRING" id="22663.A0A2I0L5S0"/>
<dbReference type="GO" id="GO:0003676">
    <property type="term" value="F:nucleic acid binding"/>
    <property type="evidence" value="ECO:0007669"/>
    <property type="project" value="InterPro"/>
</dbReference>
<evidence type="ECO:0000259" key="2">
    <source>
        <dbReference type="Pfam" id="PF25597"/>
    </source>
</evidence>
<dbReference type="InterPro" id="IPR039537">
    <property type="entry name" value="Retrotran_Ty1/copia-like"/>
</dbReference>
<dbReference type="InterPro" id="IPR012337">
    <property type="entry name" value="RNaseH-like_sf"/>
</dbReference>
<proteinExistence type="predicted"/>
<name>A0A2I0L5S0_PUNGR</name>
<evidence type="ECO:0000313" key="4">
    <source>
        <dbReference type="Proteomes" id="UP000233551"/>
    </source>
</evidence>
<comment type="caution">
    <text evidence="3">The sequence shown here is derived from an EMBL/GenBank/DDBJ whole genome shotgun (WGS) entry which is preliminary data.</text>
</comment>
<evidence type="ECO:0000256" key="1">
    <source>
        <dbReference type="SAM" id="MobiDB-lite"/>
    </source>
</evidence>
<dbReference type="AlphaFoldDB" id="A0A2I0L5S0"/>
<dbReference type="InterPro" id="IPR036397">
    <property type="entry name" value="RNaseH_sf"/>
</dbReference>
<dbReference type="EMBL" id="PGOL01000132">
    <property type="protein sequence ID" value="PKI76059.1"/>
    <property type="molecule type" value="Genomic_DNA"/>
</dbReference>
<dbReference type="PANTHER" id="PTHR42648:SF31">
    <property type="entry name" value="RNA-DIRECTED DNA POLYMERASE"/>
    <property type="match status" value="1"/>
</dbReference>
<feature type="region of interest" description="Disordered" evidence="1">
    <location>
        <begin position="162"/>
        <end position="182"/>
    </location>
</feature>
<dbReference type="SUPFAM" id="SSF53098">
    <property type="entry name" value="Ribonuclease H-like"/>
    <property type="match status" value="1"/>
</dbReference>
<dbReference type="Pfam" id="PF25597">
    <property type="entry name" value="SH3_retrovirus"/>
    <property type="match status" value="1"/>
</dbReference>
<protein>
    <recommendedName>
        <fullName evidence="2">Retroviral polymerase SH3-like domain-containing protein</fullName>
    </recommendedName>
</protein>
<reference evidence="3 4" key="1">
    <citation type="submission" date="2017-11" db="EMBL/GenBank/DDBJ databases">
        <title>De-novo sequencing of pomegranate (Punica granatum L.) genome.</title>
        <authorList>
            <person name="Akparov Z."/>
            <person name="Amiraslanov A."/>
            <person name="Hajiyeva S."/>
            <person name="Abbasov M."/>
            <person name="Kaur K."/>
            <person name="Hamwieh A."/>
            <person name="Solovyev V."/>
            <person name="Salamov A."/>
            <person name="Braich B."/>
            <person name="Kosarev P."/>
            <person name="Mahmoud A."/>
            <person name="Hajiyev E."/>
            <person name="Babayeva S."/>
            <person name="Izzatullayeva V."/>
            <person name="Mammadov A."/>
            <person name="Mammadov A."/>
            <person name="Sharifova S."/>
            <person name="Ojaghi J."/>
            <person name="Eynullazada K."/>
            <person name="Bayramov B."/>
            <person name="Abdulazimova A."/>
            <person name="Shahmuradov I."/>
        </authorList>
    </citation>
    <scope>NUCLEOTIDE SEQUENCE [LARGE SCALE GENOMIC DNA]</scope>
    <source>
        <strain evidence="4">cv. AG2017</strain>
        <tissue evidence="3">Leaf</tissue>
    </source>
</reference>
<dbReference type="Gene3D" id="3.30.420.10">
    <property type="entry name" value="Ribonuclease H-like superfamily/Ribonuclease H"/>
    <property type="match status" value="1"/>
</dbReference>
<accession>A0A2I0L5S0</accession>
<keyword evidence="4" id="KW-1185">Reference proteome</keyword>